<sequence>MSDAMTPDQRFARHVRFAILILTGLFIYFLVADLYMPLTPQAQLTRSVVRIAPRVSGQVIEVTVVNNQHVEAGQLLFRLDPRPFALKVKEAQLMIERARQDYSERDANLGAAQADLSAAKAKVQELAAQAGRMRTLHDKHFVSTQLRDQINANLIIAQAQVRAASSTIDEIKARRGGSGDNNVHVRQAHNALEQARLQLEYSEVRAERAGVVGNLQLSPGAYLQAGASVMALVEDNADVTADFREKALRYAQPGTTASVVFDARPGEIFAAKVSNLESGVKEGQIDANGDLAAPAQSDRWVRDAQRQRIHLVFNTDLPPSLPSGAKATVQLFSSDNLVARLLGKMQIRLVSIIHYVY</sequence>
<protein>
    <submittedName>
        <fullName evidence="4">Inner membrane protein YibH</fullName>
    </submittedName>
</protein>
<feature type="transmembrane region" description="Helical" evidence="2">
    <location>
        <begin position="15"/>
        <end position="36"/>
    </location>
</feature>
<keyword evidence="2" id="KW-0472">Membrane</keyword>
<organism evidence="4 5">
    <name type="scientific">Pseudomonas fluorescens</name>
    <dbReference type="NCBI Taxonomy" id="294"/>
    <lineage>
        <taxon>Bacteria</taxon>
        <taxon>Pseudomonadati</taxon>
        <taxon>Pseudomonadota</taxon>
        <taxon>Gammaproteobacteria</taxon>
        <taxon>Pseudomonadales</taxon>
        <taxon>Pseudomonadaceae</taxon>
        <taxon>Pseudomonas</taxon>
    </lineage>
</organism>
<keyword evidence="2" id="KW-0812">Transmembrane</keyword>
<feature type="domain" description="Multidrug resistance protein MdtA-like barrel-sandwich hybrid" evidence="3">
    <location>
        <begin position="48"/>
        <end position="233"/>
    </location>
</feature>
<dbReference type="Pfam" id="PF25917">
    <property type="entry name" value="BSH_RND"/>
    <property type="match status" value="1"/>
</dbReference>
<accession>A0A5E7EC51</accession>
<reference evidence="4 5" key="1">
    <citation type="submission" date="2019-09" db="EMBL/GenBank/DDBJ databases">
        <authorList>
            <person name="Chandra G."/>
            <person name="Truman W A."/>
        </authorList>
    </citation>
    <scope>NUCLEOTIDE SEQUENCE [LARGE SCALE GENOMIC DNA]</scope>
    <source>
        <strain evidence="4">PS691</strain>
    </source>
</reference>
<dbReference type="Gene3D" id="1.10.287.470">
    <property type="entry name" value="Helix hairpin bin"/>
    <property type="match status" value="1"/>
</dbReference>
<dbReference type="SUPFAM" id="SSF111369">
    <property type="entry name" value="HlyD-like secretion proteins"/>
    <property type="match status" value="3"/>
</dbReference>
<dbReference type="Proteomes" id="UP000337909">
    <property type="component" value="Unassembled WGS sequence"/>
</dbReference>
<dbReference type="PANTHER" id="PTHR30367">
    <property type="entry name" value="P-HYDROXYBENZOIC ACID EFFLUX PUMP SUBUNIT AAEA-RELATED"/>
    <property type="match status" value="1"/>
</dbReference>
<dbReference type="AlphaFoldDB" id="A0A5E7EC51"/>
<evidence type="ECO:0000256" key="1">
    <source>
        <dbReference type="ARBA" id="ARBA00009477"/>
    </source>
</evidence>
<gene>
    <name evidence="4" type="primary">yibH</name>
    <name evidence="4" type="ORF">PS691_04433</name>
</gene>
<comment type="similarity">
    <text evidence="1">Belongs to the membrane fusion protein (MFP) (TC 8.A.1) family.</text>
</comment>
<evidence type="ECO:0000256" key="2">
    <source>
        <dbReference type="SAM" id="Phobius"/>
    </source>
</evidence>
<dbReference type="Gene3D" id="2.40.30.170">
    <property type="match status" value="1"/>
</dbReference>
<dbReference type="Gene3D" id="2.40.50.100">
    <property type="match status" value="1"/>
</dbReference>
<evidence type="ECO:0000259" key="3">
    <source>
        <dbReference type="Pfam" id="PF25917"/>
    </source>
</evidence>
<evidence type="ECO:0000313" key="4">
    <source>
        <dbReference type="EMBL" id="VVO24324.1"/>
    </source>
</evidence>
<name>A0A5E7EC51_PSEFL</name>
<evidence type="ECO:0000313" key="5">
    <source>
        <dbReference type="Proteomes" id="UP000337909"/>
    </source>
</evidence>
<dbReference type="EMBL" id="CABVHQ010000055">
    <property type="protein sequence ID" value="VVO24324.1"/>
    <property type="molecule type" value="Genomic_DNA"/>
</dbReference>
<dbReference type="InterPro" id="IPR050393">
    <property type="entry name" value="MFP_Efflux_Pump"/>
</dbReference>
<proteinExistence type="inferred from homology"/>
<dbReference type="InterPro" id="IPR058625">
    <property type="entry name" value="MdtA-like_BSH"/>
</dbReference>
<dbReference type="PANTHER" id="PTHR30367:SF6">
    <property type="entry name" value="SECRETION PROTEIN-RELATED"/>
    <property type="match status" value="1"/>
</dbReference>
<keyword evidence="2" id="KW-1133">Transmembrane helix</keyword>